<comment type="caution">
    <text evidence="1">The sequence shown here is derived from an EMBL/GenBank/DDBJ whole genome shotgun (WGS) entry which is preliminary data.</text>
</comment>
<dbReference type="AlphaFoldDB" id="A0A426V9I2"/>
<dbReference type="EMBL" id="RSED01000011">
    <property type="protein sequence ID" value="RRS03504.1"/>
    <property type="molecule type" value="Genomic_DNA"/>
</dbReference>
<dbReference type="Gene3D" id="1.20.1600.10">
    <property type="entry name" value="Outer membrane efflux proteins (OEP)"/>
    <property type="match status" value="1"/>
</dbReference>
<dbReference type="PROSITE" id="PS51257">
    <property type="entry name" value="PROKAR_LIPOPROTEIN"/>
    <property type="match status" value="1"/>
</dbReference>
<dbReference type="RefSeq" id="WP_125244038.1">
    <property type="nucleotide sequence ID" value="NZ_RSED01000011.1"/>
</dbReference>
<dbReference type="OrthoDB" id="8554634at2"/>
<proteinExistence type="predicted"/>
<dbReference type="Proteomes" id="UP000269265">
    <property type="component" value="Unassembled WGS sequence"/>
</dbReference>
<name>A0A426V9I2_9BURK</name>
<organism evidence="1 2">
    <name type="scientific">Aquabacterium soli</name>
    <dbReference type="NCBI Taxonomy" id="2493092"/>
    <lineage>
        <taxon>Bacteria</taxon>
        <taxon>Pseudomonadati</taxon>
        <taxon>Pseudomonadota</taxon>
        <taxon>Betaproteobacteria</taxon>
        <taxon>Burkholderiales</taxon>
        <taxon>Aquabacterium</taxon>
    </lineage>
</organism>
<sequence>MKRLFNRVPLRAGVAAIGLGVLSGCASIDIGQSVKRINDETSGFTQGNLSLATNDSEKTKLRGRAHSLLEKPLSQSQAVELALVNSPSMQALLAQSWAEAAQTAQSGRIANPVFSFERLRAGDELELGRALSFGLLDLISLPWRQSAASRRIEQAQVKLAADVVDQVTLVRQAWVRAVAAQQTLKYAEQVYEASQASAELAQRMQAVGNFNRVSRARQQAFYADAATRLASASHLNTAAREELVRLLGLNDAQVDQLRLPDRLPDLPKEPVNPKAFSAQASQSRLDIRLAQSNFDAYAKAQGLELVNSFTDIELTARRNTKFDNAAGTSSSARGYELALRLPIFDWGGMQRDAFNARTLAAANQLEAVTRSAGSNLRESYSAYRAAHDVARHYRDEVLPLRKVISDENQLRYNGMLIGVFELLADYRDQVETVIAAIDAEQQFWLADAAMQASLIGRPTSTTLSVGGAAPSAGGGH</sequence>
<keyword evidence="2" id="KW-1185">Reference proteome</keyword>
<dbReference type="SUPFAM" id="SSF56954">
    <property type="entry name" value="Outer membrane efflux proteins (OEP)"/>
    <property type="match status" value="1"/>
</dbReference>
<dbReference type="GO" id="GO:0015562">
    <property type="term" value="F:efflux transmembrane transporter activity"/>
    <property type="evidence" value="ECO:0007669"/>
    <property type="project" value="InterPro"/>
</dbReference>
<evidence type="ECO:0000313" key="1">
    <source>
        <dbReference type="EMBL" id="RRS03504.1"/>
    </source>
</evidence>
<gene>
    <name evidence="1" type="ORF">EIP75_14705</name>
</gene>
<dbReference type="InterPro" id="IPR010131">
    <property type="entry name" value="MdtP/NodT-like"/>
</dbReference>
<reference evidence="1 2" key="1">
    <citation type="submission" date="2018-12" db="EMBL/GenBank/DDBJ databases">
        <title>The whole draft genome of Aquabacterium sp. SJQ9.</title>
        <authorList>
            <person name="Sun L."/>
            <person name="Gao X."/>
            <person name="Chen W."/>
            <person name="Huang K."/>
        </authorList>
    </citation>
    <scope>NUCLEOTIDE SEQUENCE [LARGE SCALE GENOMIC DNA]</scope>
    <source>
        <strain evidence="1 2">SJQ9</strain>
    </source>
</reference>
<accession>A0A426V9I2</accession>
<dbReference type="PANTHER" id="PTHR30203:SF24">
    <property type="entry name" value="BLR4935 PROTEIN"/>
    <property type="match status" value="1"/>
</dbReference>
<evidence type="ECO:0000313" key="2">
    <source>
        <dbReference type="Proteomes" id="UP000269265"/>
    </source>
</evidence>
<protein>
    <submittedName>
        <fullName evidence="1">TolC family protein</fullName>
    </submittedName>
</protein>
<dbReference type="PANTHER" id="PTHR30203">
    <property type="entry name" value="OUTER MEMBRANE CATION EFFLUX PROTEIN"/>
    <property type="match status" value="1"/>
</dbReference>